<evidence type="ECO:0000313" key="4">
    <source>
        <dbReference type="Proteomes" id="UP001271769"/>
    </source>
</evidence>
<feature type="transmembrane region" description="Helical" evidence="2">
    <location>
        <begin position="6"/>
        <end position="27"/>
    </location>
</feature>
<evidence type="ECO:0000256" key="2">
    <source>
        <dbReference type="SAM" id="Phobius"/>
    </source>
</evidence>
<accession>A0ABU5DZ07</accession>
<gene>
    <name evidence="3" type="ORF">SMD31_11540</name>
</gene>
<evidence type="ECO:0008006" key="5">
    <source>
        <dbReference type="Google" id="ProtNLM"/>
    </source>
</evidence>
<evidence type="ECO:0000313" key="3">
    <source>
        <dbReference type="EMBL" id="MDY0872564.1"/>
    </source>
</evidence>
<sequence>MTEGVALGATLPAWLLYPTTLVILLILAYRLWKVPSLVAAFACFALAFRYLASAHHTFTFSASPIGLSWNALGSSSVFLLGLVLIRARHLLIKQLIPCYVIIAIVVVSGLANHTIPKIIDVGVKFGYLVIMTISVYEGLQALGEKRMTNLLLWAFITPLGCQALSVVFHVVKASEGDGSVSYIGGYNHEAAFSIVLATGLLIACFATGMSVWRRSLILLIFMGGIIAANYRTAILAFAPLIVTQFNLDILGRFSPRQRTIIAVVLISVSSVAVIAVGWVFRERFQDIVTVLESVDDLMKPQNEYTQEQKELLSARPYIWSGYIDAYIKGGAKVHLLGFGPDSWIGVMNVYAHNTLISAIYEYGVFGVVAFLMLWATMFYTALLTPAGVRGKLIAAHASFLLLNMATMPHWMLEGDILYGVLCGYTLFMLHRPAAMRKPSAGKAEKLGQWGGAQTAAPRPRPNILKP</sequence>
<dbReference type="Proteomes" id="UP001271769">
    <property type="component" value="Unassembled WGS sequence"/>
</dbReference>
<feature type="transmembrane region" description="Helical" evidence="2">
    <location>
        <begin position="191"/>
        <end position="209"/>
    </location>
</feature>
<evidence type="ECO:0000256" key="1">
    <source>
        <dbReference type="SAM" id="MobiDB-lite"/>
    </source>
</evidence>
<feature type="transmembrane region" description="Helical" evidence="2">
    <location>
        <begin position="121"/>
        <end position="139"/>
    </location>
</feature>
<dbReference type="EMBL" id="JAXCLX010000002">
    <property type="protein sequence ID" value="MDY0872564.1"/>
    <property type="molecule type" value="Genomic_DNA"/>
</dbReference>
<comment type="caution">
    <text evidence="3">The sequence shown here is derived from an EMBL/GenBank/DDBJ whole genome shotgun (WGS) entry which is preliminary data.</text>
</comment>
<dbReference type="RefSeq" id="WP_320501039.1">
    <property type="nucleotide sequence ID" value="NZ_JAXCLX010000002.1"/>
</dbReference>
<organism evidence="3 4">
    <name type="scientific">Dongia rigui</name>
    <dbReference type="NCBI Taxonomy" id="940149"/>
    <lineage>
        <taxon>Bacteria</taxon>
        <taxon>Pseudomonadati</taxon>
        <taxon>Pseudomonadota</taxon>
        <taxon>Alphaproteobacteria</taxon>
        <taxon>Rhodospirillales</taxon>
        <taxon>Dongiaceae</taxon>
        <taxon>Dongia</taxon>
    </lineage>
</organism>
<feature type="region of interest" description="Disordered" evidence="1">
    <location>
        <begin position="441"/>
        <end position="466"/>
    </location>
</feature>
<keyword evidence="4" id="KW-1185">Reference proteome</keyword>
<feature type="transmembrane region" description="Helical" evidence="2">
    <location>
        <begin position="96"/>
        <end position="115"/>
    </location>
</feature>
<keyword evidence="2" id="KW-1133">Transmembrane helix</keyword>
<reference evidence="3 4" key="1">
    <citation type="journal article" date="2013" name="Antonie Van Leeuwenhoek">
        <title>Dongia rigui sp. nov., isolated from freshwater of a large wetland in Korea.</title>
        <authorList>
            <person name="Baik K.S."/>
            <person name="Hwang Y.M."/>
            <person name="Choi J.S."/>
            <person name="Kwon J."/>
            <person name="Seong C.N."/>
        </authorList>
    </citation>
    <scope>NUCLEOTIDE SEQUENCE [LARGE SCALE GENOMIC DNA]</scope>
    <source>
        <strain evidence="3 4">04SU4-P</strain>
    </source>
</reference>
<name>A0ABU5DZ07_9PROT</name>
<feature type="transmembrane region" description="Helical" evidence="2">
    <location>
        <begin position="64"/>
        <end position="84"/>
    </location>
</feature>
<protein>
    <recommendedName>
        <fullName evidence="5">O-antigen ligase</fullName>
    </recommendedName>
</protein>
<keyword evidence="2" id="KW-0472">Membrane</keyword>
<feature type="transmembrane region" description="Helical" evidence="2">
    <location>
        <begin position="34"/>
        <end position="52"/>
    </location>
</feature>
<keyword evidence="2" id="KW-0812">Transmembrane</keyword>
<feature type="transmembrane region" description="Helical" evidence="2">
    <location>
        <begin position="362"/>
        <end position="382"/>
    </location>
</feature>
<feature type="transmembrane region" description="Helical" evidence="2">
    <location>
        <begin position="216"/>
        <end position="240"/>
    </location>
</feature>
<feature type="transmembrane region" description="Helical" evidence="2">
    <location>
        <begin position="410"/>
        <end position="429"/>
    </location>
</feature>
<proteinExistence type="predicted"/>
<feature type="transmembrane region" description="Helical" evidence="2">
    <location>
        <begin position="151"/>
        <end position="171"/>
    </location>
</feature>
<feature type="transmembrane region" description="Helical" evidence="2">
    <location>
        <begin position="260"/>
        <end position="280"/>
    </location>
</feature>